<dbReference type="Pfam" id="PF00082">
    <property type="entry name" value="Peptidase_S8"/>
    <property type="match status" value="1"/>
</dbReference>
<name>A0ABU9ED92_9BACT</name>
<gene>
    <name evidence="8" type="ORF">WI372_17005</name>
</gene>
<dbReference type="EMBL" id="JBBHLI010000014">
    <property type="protein sequence ID" value="MEK9502697.1"/>
    <property type="molecule type" value="Genomic_DNA"/>
</dbReference>
<accession>A0ABU9ED92</accession>
<protein>
    <submittedName>
        <fullName evidence="8">S8 family serine peptidase</fullName>
    </submittedName>
</protein>
<feature type="region of interest" description="Disordered" evidence="6">
    <location>
        <begin position="538"/>
        <end position="580"/>
    </location>
</feature>
<evidence type="ECO:0000259" key="7">
    <source>
        <dbReference type="Pfam" id="PF00082"/>
    </source>
</evidence>
<dbReference type="PANTHER" id="PTHR43806:SF11">
    <property type="entry name" value="CEREVISIN-RELATED"/>
    <property type="match status" value="1"/>
</dbReference>
<evidence type="ECO:0000313" key="8">
    <source>
        <dbReference type="EMBL" id="MEK9502697.1"/>
    </source>
</evidence>
<evidence type="ECO:0000256" key="4">
    <source>
        <dbReference type="ARBA" id="ARBA00022825"/>
    </source>
</evidence>
<evidence type="ECO:0000313" key="9">
    <source>
        <dbReference type="Proteomes" id="UP001484239"/>
    </source>
</evidence>
<feature type="active site" description="Charge relay system" evidence="5">
    <location>
        <position position="170"/>
    </location>
</feature>
<evidence type="ECO:0000256" key="5">
    <source>
        <dbReference type="PROSITE-ProRule" id="PRU01240"/>
    </source>
</evidence>
<feature type="domain" description="Peptidase S8/S53" evidence="7">
    <location>
        <begin position="161"/>
        <end position="392"/>
    </location>
</feature>
<keyword evidence="3 5" id="KW-0378">Hydrolase</keyword>
<sequence>MKPAERAAVDPPCHGLLMKVGGAAMPASDRLALAARIVRERLPGRWSLDLLGPGATVVEIRRAGSARRIRLSTAWNHCARLRAAPEVAFAEPSLTTVGHDPDPRQVAHLFAPFEHALAPEARLTGDDPLPCAEHNRHWSLQLCRVPEAWALEPAPGGRSRGAGIVVGHPDTGYTEHPEIWDTPHPRIRAADGWDFADDDAEARDPLAGGFLRQPGHGTATSSVIMSTVLADEVTGVAPEAELIPIRVTTSVVLFTFARLARAIHHAVDRGAHVVSISLGGPVRSRALDEATAWAASQGVIVLAAAGNIWPFVVFPARLPQVIGVGACNCADGVWKKSARGGGVDLSAPGEGVWRAGIEGSNAAPRFTTGMGYGTSFAVATCAGAAALWLAHHGRARLLERFGPEGLVHAFRTLLLESCRVPDDWDSTRDGVGILDARALLEAPLPPAPAPRAESAPTGDPSAWSPQSTAGDRTASTPSDAAGYLPDEPEAEVAAAALEFVEGDWAELGDELLFHLATHPAVRERLRARVAARRRVVVESTAGREPTGPSSRSRLDTSAGSRLHRQASTRLRALIAQRNHP</sequence>
<feature type="region of interest" description="Disordered" evidence="6">
    <location>
        <begin position="444"/>
        <end position="484"/>
    </location>
</feature>
<evidence type="ECO:0000256" key="2">
    <source>
        <dbReference type="ARBA" id="ARBA00022670"/>
    </source>
</evidence>
<dbReference type="InterPro" id="IPR000209">
    <property type="entry name" value="Peptidase_S8/S53_dom"/>
</dbReference>
<keyword evidence="2 5" id="KW-0645">Protease</keyword>
<evidence type="ECO:0000256" key="6">
    <source>
        <dbReference type="SAM" id="MobiDB-lite"/>
    </source>
</evidence>
<comment type="similarity">
    <text evidence="1 5">Belongs to the peptidase S8 family.</text>
</comment>
<keyword evidence="9" id="KW-1185">Reference proteome</keyword>
<organism evidence="8 9">
    <name type="scientific">Gaopeijia maritima</name>
    <dbReference type="NCBI Taxonomy" id="3119007"/>
    <lineage>
        <taxon>Bacteria</taxon>
        <taxon>Pseudomonadati</taxon>
        <taxon>Gemmatimonadota</taxon>
        <taxon>Longimicrobiia</taxon>
        <taxon>Gaopeijiales</taxon>
        <taxon>Gaopeijiaceae</taxon>
        <taxon>Gaopeijia</taxon>
    </lineage>
</organism>
<feature type="active site" description="Charge relay system" evidence="5">
    <location>
        <position position="375"/>
    </location>
</feature>
<dbReference type="Proteomes" id="UP001484239">
    <property type="component" value="Unassembled WGS sequence"/>
</dbReference>
<feature type="compositionally biased region" description="Polar residues" evidence="6">
    <location>
        <begin position="463"/>
        <end position="478"/>
    </location>
</feature>
<feature type="active site" description="Charge relay system" evidence="5">
    <location>
        <position position="216"/>
    </location>
</feature>
<dbReference type="PROSITE" id="PS51892">
    <property type="entry name" value="SUBTILASE"/>
    <property type="match status" value="1"/>
</dbReference>
<evidence type="ECO:0000256" key="3">
    <source>
        <dbReference type="ARBA" id="ARBA00022801"/>
    </source>
</evidence>
<dbReference type="InterPro" id="IPR036852">
    <property type="entry name" value="Peptidase_S8/S53_dom_sf"/>
</dbReference>
<dbReference type="SUPFAM" id="SSF52743">
    <property type="entry name" value="Subtilisin-like"/>
    <property type="match status" value="1"/>
</dbReference>
<dbReference type="RefSeq" id="WP_405283587.1">
    <property type="nucleotide sequence ID" value="NZ_CP144380.1"/>
</dbReference>
<proteinExistence type="inferred from homology"/>
<dbReference type="InterPro" id="IPR050131">
    <property type="entry name" value="Peptidase_S8_subtilisin-like"/>
</dbReference>
<dbReference type="Gene3D" id="3.40.50.200">
    <property type="entry name" value="Peptidase S8/S53 domain"/>
    <property type="match status" value="1"/>
</dbReference>
<dbReference type="PANTHER" id="PTHR43806">
    <property type="entry name" value="PEPTIDASE S8"/>
    <property type="match status" value="1"/>
</dbReference>
<comment type="caution">
    <text evidence="8">The sequence shown here is derived from an EMBL/GenBank/DDBJ whole genome shotgun (WGS) entry which is preliminary data.</text>
</comment>
<reference evidence="8 9" key="1">
    <citation type="submission" date="2024-02" db="EMBL/GenBank/DDBJ databases">
        <title>A novel Gemmatimonadota bacterium.</title>
        <authorList>
            <person name="Du Z.-J."/>
            <person name="Ye Y.-Q."/>
        </authorList>
    </citation>
    <scope>NUCLEOTIDE SEQUENCE [LARGE SCALE GENOMIC DNA]</scope>
    <source>
        <strain evidence="8 9">DH-20</strain>
    </source>
</reference>
<keyword evidence="4 5" id="KW-0720">Serine protease</keyword>
<feature type="compositionally biased region" description="Polar residues" evidence="6">
    <location>
        <begin position="547"/>
        <end position="559"/>
    </location>
</feature>
<evidence type="ECO:0000256" key="1">
    <source>
        <dbReference type="ARBA" id="ARBA00011073"/>
    </source>
</evidence>